<dbReference type="Proteomes" id="UP000250572">
    <property type="component" value="Unassembled WGS sequence"/>
</dbReference>
<feature type="compositionally biased region" description="Low complexity" evidence="3">
    <location>
        <begin position="794"/>
        <end position="808"/>
    </location>
</feature>
<feature type="domain" description="Caspase family p20" evidence="5">
    <location>
        <begin position="308"/>
        <end position="437"/>
    </location>
</feature>
<feature type="domain" description="Caspase family p20" evidence="5">
    <location>
        <begin position="658"/>
        <end position="787"/>
    </location>
</feature>
<dbReference type="PROSITE" id="PS50209">
    <property type="entry name" value="CARD"/>
    <property type="match status" value="3"/>
</dbReference>
<evidence type="ECO:0000256" key="3">
    <source>
        <dbReference type="SAM" id="MobiDB-lite"/>
    </source>
</evidence>
<dbReference type="PANTHER" id="PTHR47901:SF3">
    <property type="entry name" value="CASPASE-1"/>
    <property type="match status" value="1"/>
</dbReference>
<feature type="region of interest" description="Disordered" evidence="3">
    <location>
        <begin position="791"/>
        <end position="818"/>
    </location>
</feature>
<keyword evidence="8" id="KW-1185">Reference proteome</keyword>
<dbReference type="GO" id="GO:0072557">
    <property type="term" value="C:IPAF inflammasome complex"/>
    <property type="evidence" value="ECO:0007669"/>
    <property type="project" value="TreeGrafter"/>
</dbReference>
<dbReference type="SMART" id="SM00114">
    <property type="entry name" value="CARD"/>
    <property type="match status" value="3"/>
</dbReference>
<dbReference type="GO" id="GO:0004197">
    <property type="term" value="F:cysteine-type endopeptidase activity"/>
    <property type="evidence" value="ECO:0007669"/>
    <property type="project" value="InterPro"/>
</dbReference>
<dbReference type="PROSITE" id="PS50207">
    <property type="entry name" value="CASPASE_P10"/>
    <property type="match status" value="2"/>
</dbReference>
<evidence type="ECO:0000259" key="4">
    <source>
        <dbReference type="PROSITE" id="PS50207"/>
    </source>
</evidence>
<dbReference type="InterPro" id="IPR001315">
    <property type="entry name" value="CARD"/>
</dbReference>
<evidence type="ECO:0000259" key="6">
    <source>
        <dbReference type="PROSITE" id="PS50209"/>
    </source>
</evidence>
<dbReference type="InterPro" id="IPR011029">
    <property type="entry name" value="DEATH-like_dom_sf"/>
</dbReference>
<comment type="caution">
    <text evidence="7">The sequence shown here is derived from an EMBL/GenBank/DDBJ whole genome shotgun (WGS) entry which is preliminary data.</text>
</comment>
<reference evidence="7 8" key="1">
    <citation type="journal article" date="2018" name="G3 (Bethesda)">
        <title>A High-Quality Reference Genome for the Invasive Mosquitofish Gambusia affinis Using a Chicago Library.</title>
        <authorList>
            <person name="Hoffberg S.L."/>
            <person name="Troendle N.J."/>
            <person name="Glenn T.C."/>
            <person name="Mahmud O."/>
            <person name="Louha S."/>
            <person name="Chalopin D."/>
            <person name="Bennetzen J.L."/>
            <person name="Mauricio R."/>
        </authorList>
    </citation>
    <scope>NUCLEOTIDE SEQUENCE [LARGE SCALE GENOMIC DNA]</scope>
    <source>
        <strain evidence="7">NE01/NJP1002.9</strain>
        <tissue evidence="7">Muscle</tissue>
    </source>
</reference>
<dbReference type="PANTHER" id="PTHR47901">
    <property type="entry name" value="CASPASE RECRUITMENT DOMAIN-CONTAINING PROTEIN 18"/>
    <property type="match status" value="1"/>
</dbReference>
<evidence type="ECO:0000256" key="1">
    <source>
        <dbReference type="ARBA" id="ARBA00010134"/>
    </source>
</evidence>
<evidence type="ECO:0000256" key="2">
    <source>
        <dbReference type="RuleBase" id="RU003971"/>
    </source>
</evidence>
<dbReference type="AlphaFoldDB" id="A0A315VB72"/>
<dbReference type="PROSITE" id="PS50208">
    <property type="entry name" value="CASPASE_P20"/>
    <property type="match status" value="2"/>
</dbReference>
<dbReference type="GO" id="GO:0072559">
    <property type="term" value="C:NLRP3 inflammasome complex"/>
    <property type="evidence" value="ECO:0007669"/>
    <property type="project" value="TreeGrafter"/>
</dbReference>
<dbReference type="SMART" id="SM00115">
    <property type="entry name" value="CASc"/>
    <property type="match status" value="2"/>
</dbReference>
<evidence type="ECO:0000313" key="8">
    <source>
        <dbReference type="Proteomes" id="UP000250572"/>
    </source>
</evidence>
<name>A0A315VB72_GAMAF</name>
<dbReference type="PROSITE" id="PS01122">
    <property type="entry name" value="CASPASE_CYS"/>
    <property type="match status" value="2"/>
</dbReference>
<dbReference type="PRINTS" id="PR00376">
    <property type="entry name" value="IL1BCENZYME"/>
</dbReference>
<dbReference type="EMBL" id="NHOQ01001971">
    <property type="protein sequence ID" value="PWA20458.1"/>
    <property type="molecule type" value="Genomic_DNA"/>
</dbReference>
<feature type="domain" description="CARD" evidence="6">
    <location>
        <begin position="76"/>
        <end position="169"/>
    </location>
</feature>
<feature type="domain" description="Caspase family p10" evidence="4">
    <location>
        <begin position="472"/>
        <end position="547"/>
    </location>
</feature>
<evidence type="ECO:0000313" key="7">
    <source>
        <dbReference type="EMBL" id="PWA20458.1"/>
    </source>
</evidence>
<dbReference type="STRING" id="33528.ENSGAFP00000018850"/>
<dbReference type="GO" id="GO:0050727">
    <property type="term" value="P:regulation of inflammatory response"/>
    <property type="evidence" value="ECO:0007669"/>
    <property type="project" value="TreeGrafter"/>
</dbReference>
<dbReference type="GO" id="GO:0006508">
    <property type="term" value="P:proteolysis"/>
    <property type="evidence" value="ECO:0007669"/>
    <property type="project" value="InterPro"/>
</dbReference>
<dbReference type="Pfam" id="PF00619">
    <property type="entry name" value="CARD"/>
    <property type="match status" value="2"/>
</dbReference>
<dbReference type="Pfam" id="PF00656">
    <property type="entry name" value="Peptidase_C14"/>
    <property type="match status" value="2"/>
</dbReference>
<accession>A0A315VB72</accession>
<dbReference type="InterPro" id="IPR011600">
    <property type="entry name" value="Pept_C14_caspase"/>
</dbReference>
<dbReference type="InterPro" id="IPR015917">
    <property type="entry name" value="Pept_C14A"/>
</dbReference>
<dbReference type="InterPro" id="IPR033139">
    <property type="entry name" value="Caspase_cys_AS"/>
</dbReference>
<feature type="domain" description="Caspase family p10" evidence="4">
    <location>
        <begin position="824"/>
        <end position="911"/>
    </location>
</feature>
<comment type="similarity">
    <text evidence="1 2">Belongs to the peptidase C14A family.</text>
</comment>
<dbReference type="Gene3D" id="1.10.533.10">
    <property type="entry name" value="Death Domain, Fas"/>
    <property type="match status" value="3"/>
</dbReference>
<organism evidence="7 8">
    <name type="scientific">Gambusia affinis</name>
    <name type="common">Western mosquitofish</name>
    <name type="synonym">Heterandria affinis</name>
    <dbReference type="NCBI Taxonomy" id="33528"/>
    <lineage>
        <taxon>Eukaryota</taxon>
        <taxon>Metazoa</taxon>
        <taxon>Chordata</taxon>
        <taxon>Craniata</taxon>
        <taxon>Vertebrata</taxon>
        <taxon>Euteleostomi</taxon>
        <taxon>Actinopterygii</taxon>
        <taxon>Neopterygii</taxon>
        <taxon>Teleostei</taxon>
        <taxon>Neoteleostei</taxon>
        <taxon>Acanthomorphata</taxon>
        <taxon>Ovalentaria</taxon>
        <taxon>Atherinomorphae</taxon>
        <taxon>Cyprinodontiformes</taxon>
        <taxon>Poeciliidae</taxon>
        <taxon>Poeciliinae</taxon>
        <taxon>Gambusia</taxon>
    </lineage>
</organism>
<dbReference type="SUPFAM" id="SSF52129">
    <property type="entry name" value="Caspase-like"/>
    <property type="match status" value="2"/>
</dbReference>
<evidence type="ECO:0008006" key="9">
    <source>
        <dbReference type="Google" id="ProtNLM"/>
    </source>
</evidence>
<protein>
    <recommendedName>
        <fullName evidence="9">Caspase-1</fullName>
    </recommendedName>
</protein>
<dbReference type="SUPFAM" id="SSF47986">
    <property type="entry name" value="DEATH domain"/>
    <property type="match status" value="3"/>
</dbReference>
<sequence>MPSVKARHCLKISLPDFTAFRKSINSCVARSLSGMDWRLAEELELGCKVPLESKAPSREITAIQKQNNGSVICFYILGIPDKELDRVRSHFVNKVSKEVINQLLDGLLHDGVLNDGEKDAVVEENDSRADKARCLIDKVKRKGHEASSKMITCLKSLDETLYCELGLSNVQPALPDKELARVRGRFVEKVSKALIKQLLDDLLEDRLLNDGETDSVLEDNTGKADMARCLIDMVRKKGDKASRKMIEHLENRDPTLYSELGLTCKPTPVPAPQNQPAWSNSLVTTTDSFWNEKRNSRDVYAVSDESLRSRVALLITNRNFANERLTRKGAEKDEENMEKLLRSLGYEVVKHNDLTAQRINEVLHAFAEHPKLRDTDSVFVVIMSHGKREYVLGVNHSEEKPDEFPVDNIYKHLGPQECPALMNKPKIIVIQACRGETGGSVIVSDSASANVVSDDVSQQLPANVGSKIVGDALRYVHKEKDFISLLSSTPDTVSYRREDLGSFLIQYITEVFNTCSHEDDIDELFRKELFKVRSKFVEKVSKSMLKQLLDDLLEDRLLNDGEVESVLEDNTTKADMARCLVDIVRKKGTRASKMLIDHIKTRDEMLHSELFPDSQDQPDAAPPTQRTWSNKLIPVTDSERTKKMNDPDIYKVSEKNLKSRVALLITNRNFTDDGLTRKGAEKDEENMLNLLRSLQYEVVKYNDLTAKDIEKALRDFTTHPKLKETDSVFVVLMSHGKRGLVLGVDHRQDKPDEFAVDKIYAYLGPQKCPALTDKPKVIIIQACRGEREGHTIVSDSAGSSAGSSVVSDEATHQPASPGSIVEDSLRYVHKEKDFISLLSSTPDTVSYRREDLGSFLIQYIVEVFNTCSHQDDIDELFRKVMQRFEDFPDATKRQMPTKDRCTLTRRFYLFPGH</sequence>
<gene>
    <name evidence="7" type="ORF">CCH79_00003910</name>
</gene>
<evidence type="ECO:0000259" key="5">
    <source>
        <dbReference type="PROSITE" id="PS50208"/>
    </source>
</evidence>
<dbReference type="InterPro" id="IPR002398">
    <property type="entry name" value="Pept_C14"/>
</dbReference>
<dbReference type="InterPro" id="IPR001309">
    <property type="entry name" value="Pept_C14_p20"/>
</dbReference>
<feature type="domain" description="CARD" evidence="6">
    <location>
        <begin position="171"/>
        <end position="264"/>
    </location>
</feature>
<dbReference type="InterPro" id="IPR029030">
    <property type="entry name" value="Caspase-like_dom_sf"/>
</dbReference>
<proteinExistence type="inferred from homology"/>
<dbReference type="GO" id="GO:0042981">
    <property type="term" value="P:regulation of apoptotic process"/>
    <property type="evidence" value="ECO:0007669"/>
    <property type="project" value="InterPro"/>
</dbReference>
<dbReference type="InterPro" id="IPR002138">
    <property type="entry name" value="Pept_C14_p10"/>
</dbReference>
<dbReference type="CDD" id="cd00032">
    <property type="entry name" value="CASc"/>
    <property type="match status" value="1"/>
</dbReference>
<dbReference type="Gene3D" id="3.40.50.1460">
    <property type="match status" value="2"/>
</dbReference>
<feature type="domain" description="CARD" evidence="6">
    <location>
        <begin position="521"/>
        <end position="614"/>
    </location>
</feature>
<dbReference type="GO" id="GO:0097169">
    <property type="term" value="C:AIM2 inflammasome complex"/>
    <property type="evidence" value="ECO:0007669"/>
    <property type="project" value="TreeGrafter"/>
</dbReference>